<dbReference type="InterPro" id="IPR017972">
    <property type="entry name" value="Cyt_P450_CS"/>
</dbReference>
<dbReference type="InterPro" id="IPR001128">
    <property type="entry name" value="Cyt_P450"/>
</dbReference>
<reference evidence="4 5" key="1">
    <citation type="submission" date="2024-02" db="EMBL/GenBank/DDBJ databases">
        <authorList>
            <person name="Vignale AGUSTIN F."/>
            <person name="Sosa J E."/>
            <person name="Modenutti C."/>
        </authorList>
    </citation>
    <scope>NUCLEOTIDE SEQUENCE [LARGE SCALE GENOMIC DNA]</scope>
</reference>
<organism evidence="4 5">
    <name type="scientific">Ilex paraguariensis</name>
    <name type="common">yerba mate</name>
    <dbReference type="NCBI Taxonomy" id="185542"/>
    <lineage>
        <taxon>Eukaryota</taxon>
        <taxon>Viridiplantae</taxon>
        <taxon>Streptophyta</taxon>
        <taxon>Embryophyta</taxon>
        <taxon>Tracheophyta</taxon>
        <taxon>Spermatophyta</taxon>
        <taxon>Magnoliopsida</taxon>
        <taxon>eudicotyledons</taxon>
        <taxon>Gunneridae</taxon>
        <taxon>Pentapetalae</taxon>
        <taxon>asterids</taxon>
        <taxon>campanulids</taxon>
        <taxon>Aquifoliales</taxon>
        <taxon>Aquifoliaceae</taxon>
        <taxon>Ilex</taxon>
    </lineage>
</organism>
<sequence length="154" mass="16775">MKDLNLKTGEVIPAGAILVVPVQLVQMDDSIWGSDASRFNPYRFLSKSEKKSDLVHTKSSAGSAEEPVDSGWRSYVLQDPSENAAFLPFGYGARACVGQKLAIFGVAALFASLLEKYEVRLQPGGSKGELKPMMNNCVLQLLPSPKIIFVKRNS</sequence>
<keyword evidence="5" id="KW-1185">Reference proteome</keyword>
<name>A0ABC8RMI8_9AQUA</name>
<evidence type="ECO:0000256" key="1">
    <source>
        <dbReference type="ARBA" id="ARBA00001971"/>
    </source>
</evidence>
<dbReference type="GO" id="GO:0004497">
    <property type="term" value="F:monooxygenase activity"/>
    <property type="evidence" value="ECO:0007669"/>
    <property type="project" value="UniProtKB-KW"/>
</dbReference>
<keyword evidence="3" id="KW-0479">Metal-binding</keyword>
<keyword evidence="3" id="KW-0560">Oxidoreductase</keyword>
<protein>
    <recommendedName>
        <fullName evidence="6">Cytochrome P450</fullName>
    </recommendedName>
</protein>
<gene>
    <name evidence="4" type="ORF">ILEXP_LOCUS13759</name>
</gene>
<dbReference type="Gene3D" id="1.10.630.10">
    <property type="entry name" value="Cytochrome P450"/>
    <property type="match status" value="1"/>
</dbReference>
<comment type="caution">
    <text evidence="4">The sequence shown here is derived from an EMBL/GenBank/DDBJ whole genome shotgun (WGS) entry which is preliminary data.</text>
</comment>
<evidence type="ECO:0000313" key="4">
    <source>
        <dbReference type="EMBL" id="CAK9145943.1"/>
    </source>
</evidence>
<dbReference type="Proteomes" id="UP001642360">
    <property type="component" value="Unassembled WGS sequence"/>
</dbReference>
<dbReference type="PANTHER" id="PTHR24305">
    <property type="entry name" value="CYTOCHROME P450"/>
    <property type="match status" value="1"/>
</dbReference>
<dbReference type="AlphaFoldDB" id="A0ABC8RMI8"/>
<accession>A0ABC8RMI8</accession>
<evidence type="ECO:0000313" key="5">
    <source>
        <dbReference type="Proteomes" id="UP001642360"/>
    </source>
</evidence>
<dbReference type="InterPro" id="IPR050121">
    <property type="entry name" value="Cytochrome_P450_monoxygenase"/>
</dbReference>
<evidence type="ECO:0000256" key="2">
    <source>
        <dbReference type="ARBA" id="ARBA00010617"/>
    </source>
</evidence>
<keyword evidence="3" id="KW-0503">Monooxygenase</keyword>
<comment type="cofactor">
    <cofactor evidence="1">
        <name>heme</name>
        <dbReference type="ChEBI" id="CHEBI:30413"/>
    </cofactor>
</comment>
<dbReference type="SUPFAM" id="SSF48264">
    <property type="entry name" value="Cytochrome P450"/>
    <property type="match status" value="1"/>
</dbReference>
<dbReference type="GO" id="GO:0046872">
    <property type="term" value="F:metal ion binding"/>
    <property type="evidence" value="ECO:0007669"/>
    <property type="project" value="UniProtKB-KW"/>
</dbReference>
<dbReference type="PROSITE" id="PS00086">
    <property type="entry name" value="CYTOCHROME_P450"/>
    <property type="match status" value="1"/>
</dbReference>
<dbReference type="InterPro" id="IPR036396">
    <property type="entry name" value="Cyt_P450_sf"/>
</dbReference>
<dbReference type="PANTHER" id="PTHR24305:SF166">
    <property type="entry name" value="CYTOCHROME P450 12A4, MITOCHONDRIAL-RELATED"/>
    <property type="match status" value="1"/>
</dbReference>
<comment type="similarity">
    <text evidence="2 3">Belongs to the cytochrome P450 family.</text>
</comment>
<proteinExistence type="inferred from homology"/>
<evidence type="ECO:0008006" key="6">
    <source>
        <dbReference type="Google" id="ProtNLM"/>
    </source>
</evidence>
<dbReference type="Pfam" id="PF00067">
    <property type="entry name" value="p450"/>
    <property type="match status" value="1"/>
</dbReference>
<evidence type="ECO:0000256" key="3">
    <source>
        <dbReference type="RuleBase" id="RU000461"/>
    </source>
</evidence>
<dbReference type="EMBL" id="CAUOFW020001514">
    <property type="protein sequence ID" value="CAK9145943.1"/>
    <property type="molecule type" value="Genomic_DNA"/>
</dbReference>
<keyword evidence="3" id="KW-0349">Heme</keyword>
<keyword evidence="3" id="KW-0408">Iron</keyword>